<reference evidence="1 2" key="1">
    <citation type="submission" date="2024-01" db="EMBL/GenBank/DDBJ databases">
        <title>Mariniflexile litorale sp. nov., isolated from the shallow sediments of the Sea of Japan.</title>
        <authorList>
            <person name="Romanenko L."/>
            <person name="Bystritskaya E."/>
            <person name="Isaeva M."/>
        </authorList>
    </citation>
    <scope>NUCLEOTIDE SEQUENCE [LARGE SCALE GENOMIC DNA]</scope>
    <source>
        <strain evidence="1 2">KCTC 32427</strain>
    </source>
</reference>
<organism evidence="1 2">
    <name type="scientific">Mariniflexile soesokkakense</name>
    <dbReference type="NCBI Taxonomy" id="1343160"/>
    <lineage>
        <taxon>Bacteria</taxon>
        <taxon>Pseudomonadati</taxon>
        <taxon>Bacteroidota</taxon>
        <taxon>Flavobacteriia</taxon>
        <taxon>Flavobacteriales</taxon>
        <taxon>Flavobacteriaceae</taxon>
        <taxon>Mariniflexile</taxon>
    </lineage>
</organism>
<dbReference type="RefSeq" id="WP_346242391.1">
    <property type="nucleotide sequence ID" value="NZ_JAZHYP010000006.1"/>
</dbReference>
<gene>
    <name evidence="1" type="ORF">VP395_12700</name>
</gene>
<protein>
    <recommendedName>
        <fullName evidence="3">PH (Pleckstrin Homology) domain-containing protein</fullName>
    </recommendedName>
</protein>
<evidence type="ECO:0000313" key="2">
    <source>
        <dbReference type="Proteomes" id="UP001416393"/>
    </source>
</evidence>
<name>A0ABV0ABW9_9FLAO</name>
<dbReference type="EMBL" id="JAZHYP010000006">
    <property type="protein sequence ID" value="MEN3324593.1"/>
    <property type="molecule type" value="Genomic_DNA"/>
</dbReference>
<comment type="caution">
    <text evidence="1">The sequence shown here is derived from an EMBL/GenBank/DDBJ whole genome shotgun (WGS) entry which is preliminary data.</text>
</comment>
<sequence length="148" mass="17142">MKLLKAFDKILAGFGNIRAMERTHIDTYTEGLISKIEGELIAESEYGKLFVSFQNLADYEFLNITVLSGSNIKTFDGSTLVFINGNDKITYFSDTKEIESDYSNVSKRWLTKISFVINDDDKKMVLERKFEKIFLNYKKKSIPMNKYD</sequence>
<evidence type="ECO:0000313" key="1">
    <source>
        <dbReference type="EMBL" id="MEN3324593.1"/>
    </source>
</evidence>
<dbReference type="Proteomes" id="UP001416393">
    <property type="component" value="Unassembled WGS sequence"/>
</dbReference>
<proteinExistence type="predicted"/>
<evidence type="ECO:0008006" key="3">
    <source>
        <dbReference type="Google" id="ProtNLM"/>
    </source>
</evidence>
<keyword evidence="2" id="KW-1185">Reference proteome</keyword>
<accession>A0ABV0ABW9</accession>